<protein>
    <submittedName>
        <fullName evidence="3">Uncharacterized protein</fullName>
    </submittedName>
</protein>
<dbReference type="HOGENOM" id="CLU_463673_0_0_5"/>
<dbReference type="RefSeq" id="WP_015929182.1">
    <property type="nucleotide sequence ID" value="NC_011894.1"/>
</dbReference>
<evidence type="ECO:0000313" key="3">
    <source>
        <dbReference type="EMBL" id="ACL57502.1"/>
    </source>
</evidence>
<dbReference type="STRING" id="460265.Mnod_2533"/>
<gene>
    <name evidence="3" type="ordered locus">Mnod_2533</name>
</gene>
<organism evidence="3 4">
    <name type="scientific">Methylobacterium nodulans (strain LMG 21967 / CNCM I-2342 / ORS 2060)</name>
    <dbReference type="NCBI Taxonomy" id="460265"/>
    <lineage>
        <taxon>Bacteria</taxon>
        <taxon>Pseudomonadati</taxon>
        <taxon>Pseudomonadota</taxon>
        <taxon>Alphaproteobacteria</taxon>
        <taxon>Hyphomicrobiales</taxon>
        <taxon>Methylobacteriaceae</taxon>
        <taxon>Methylobacterium</taxon>
    </lineage>
</organism>
<feature type="compositionally biased region" description="Low complexity" evidence="1">
    <location>
        <begin position="105"/>
        <end position="127"/>
    </location>
</feature>
<accession>B8ICU1</accession>
<dbReference type="Proteomes" id="UP000008207">
    <property type="component" value="Chromosome"/>
</dbReference>
<dbReference type="AlphaFoldDB" id="B8ICU1"/>
<dbReference type="KEGG" id="mno:Mnod_2533"/>
<name>B8ICU1_METNO</name>
<dbReference type="OrthoDB" id="8100751at2"/>
<reference evidence="3 4" key="1">
    <citation type="submission" date="2009-01" db="EMBL/GenBank/DDBJ databases">
        <title>Complete sequence of chromosome of Methylobacterium nodulans ORS 2060.</title>
        <authorList>
            <consortium name="US DOE Joint Genome Institute"/>
            <person name="Lucas S."/>
            <person name="Copeland A."/>
            <person name="Lapidus A."/>
            <person name="Glavina del Rio T."/>
            <person name="Dalin E."/>
            <person name="Tice H."/>
            <person name="Bruce D."/>
            <person name="Goodwin L."/>
            <person name="Pitluck S."/>
            <person name="Sims D."/>
            <person name="Brettin T."/>
            <person name="Detter J.C."/>
            <person name="Han C."/>
            <person name="Larimer F."/>
            <person name="Land M."/>
            <person name="Hauser L."/>
            <person name="Kyrpides N."/>
            <person name="Ivanova N."/>
            <person name="Marx C.J."/>
            <person name="Richardson P."/>
        </authorList>
    </citation>
    <scope>NUCLEOTIDE SEQUENCE [LARGE SCALE GENOMIC DNA]</scope>
    <source>
        <strain evidence="4">LMG 21967 / CNCM I-2342 / ORS 2060</strain>
    </source>
</reference>
<keyword evidence="2" id="KW-0472">Membrane</keyword>
<keyword evidence="2" id="KW-1133">Transmembrane helix</keyword>
<keyword evidence="4" id="KW-1185">Reference proteome</keyword>
<sequence length="588" mass="62583">MSTDPSPSGIDALRERHQAMIGRAVAGETISAEECRTFINEVAAAGASTAPGRQRDRLRQILYHWAAEAGARGDPLADVPTLAPYDPAAAELTSARDGPAPAPPAAAVAPETTAVPQAASPTAAAPSPPAAIGAEAISADAASARANRSGVATIVGTVLKRFTTFSSGATEPAPTELAPPQPPPSPDIEALARTRAVIRIGALARQWLATPPEARAGYLLAGKALAEASLYTEDDPDIRTFVEASEEHFRRLERARRWRFNLVLAVICVIVVAALAFLLVVRERQHRLEAEASRARAEFEAEQAVATARFSVQTEIRSQARAAVNALNRNGGDLAPLKALLGRLADVEADELNRLTLSQQTVASTAQIESQAPASRGFVPPPPNAVPAPVTNAGTCEGYLWFGSPQDSRLADKTDPSQLRPNQQVAIDARGDIRLRADRPSPSYDLGTVAGVVPAGSTVTVASAPIRYDRSLGPQYWAKVVVPRQFCTTVYLQYQGSEERKNAALAALDAIGVQTPPAELIQSATGRREVRFFWQEDQAVAQQVAKTLKPFLPSDQKSSRDGLTVVPLLTFPKRPASGTLEVWLDFGR</sequence>
<keyword evidence="2" id="KW-0812">Transmembrane</keyword>
<feature type="transmembrane region" description="Helical" evidence="2">
    <location>
        <begin position="260"/>
        <end position="281"/>
    </location>
</feature>
<dbReference type="EMBL" id="CP001349">
    <property type="protein sequence ID" value="ACL57502.1"/>
    <property type="molecule type" value="Genomic_DNA"/>
</dbReference>
<proteinExistence type="predicted"/>
<evidence type="ECO:0000256" key="1">
    <source>
        <dbReference type="SAM" id="MobiDB-lite"/>
    </source>
</evidence>
<evidence type="ECO:0000256" key="2">
    <source>
        <dbReference type="SAM" id="Phobius"/>
    </source>
</evidence>
<evidence type="ECO:0000313" key="4">
    <source>
        <dbReference type="Proteomes" id="UP000008207"/>
    </source>
</evidence>
<feature type="region of interest" description="Disordered" evidence="1">
    <location>
        <begin position="92"/>
        <end position="127"/>
    </location>
</feature>